<dbReference type="Pfam" id="PF02824">
    <property type="entry name" value="TGS"/>
    <property type="match status" value="1"/>
</dbReference>
<dbReference type="PROSITE" id="PS51880">
    <property type="entry name" value="TGS"/>
    <property type="match status" value="1"/>
</dbReference>
<dbReference type="Gene3D" id="3.30.460.10">
    <property type="entry name" value="Beta Polymerase, domain 2"/>
    <property type="match status" value="1"/>
</dbReference>
<dbReference type="InterPro" id="IPR004095">
    <property type="entry name" value="TGS"/>
</dbReference>
<dbReference type="Proteomes" id="UP000179001">
    <property type="component" value="Unassembled WGS sequence"/>
</dbReference>
<dbReference type="FunFam" id="3.10.20.30:FF:000002">
    <property type="entry name" value="GTP pyrophosphokinase (RelA/SpoT)"/>
    <property type="match status" value="1"/>
</dbReference>
<feature type="domain" description="TGS" evidence="2">
    <location>
        <begin position="446"/>
        <end position="507"/>
    </location>
</feature>
<comment type="caution">
    <text evidence="3">The sequence shown here is derived from an EMBL/GenBank/DDBJ whole genome shotgun (WGS) entry which is preliminary data.</text>
</comment>
<dbReference type="CDD" id="cd01668">
    <property type="entry name" value="TGS_RSH"/>
    <property type="match status" value="1"/>
</dbReference>
<dbReference type="AlphaFoldDB" id="A0A1F5SYZ8"/>
<dbReference type="InterPro" id="IPR033655">
    <property type="entry name" value="TGS_RelA/SpoT"/>
</dbReference>
<dbReference type="CDD" id="cd05399">
    <property type="entry name" value="NT_Rel-Spo_like"/>
    <property type="match status" value="1"/>
</dbReference>
<protein>
    <recommendedName>
        <fullName evidence="2">TGS domain-containing protein</fullName>
    </recommendedName>
</protein>
<comment type="similarity">
    <text evidence="1">Belongs to the RelA/SpoT family.</text>
</comment>
<dbReference type="GO" id="GO:0015969">
    <property type="term" value="P:guanosine tetraphosphate metabolic process"/>
    <property type="evidence" value="ECO:0007669"/>
    <property type="project" value="InterPro"/>
</dbReference>
<dbReference type="InterPro" id="IPR007685">
    <property type="entry name" value="RelA_SpoT"/>
</dbReference>
<dbReference type="Pfam" id="PF13328">
    <property type="entry name" value="HD_4"/>
    <property type="match status" value="1"/>
</dbReference>
<reference evidence="3 4" key="1">
    <citation type="journal article" date="2016" name="Nat. Commun.">
        <title>Thousands of microbial genomes shed light on interconnected biogeochemical processes in an aquifer system.</title>
        <authorList>
            <person name="Anantharaman K."/>
            <person name="Brown C.T."/>
            <person name="Hug L.A."/>
            <person name="Sharon I."/>
            <person name="Castelle C.J."/>
            <person name="Probst A.J."/>
            <person name="Thomas B.C."/>
            <person name="Singh A."/>
            <person name="Wilkins M.J."/>
            <person name="Karaoz U."/>
            <person name="Brodie E.L."/>
            <person name="Williams K.H."/>
            <person name="Hubbard S.S."/>
            <person name="Banfield J.F."/>
        </authorList>
    </citation>
    <scope>NUCLEOTIDE SEQUENCE [LARGE SCALE GENOMIC DNA]</scope>
</reference>
<dbReference type="SMART" id="SM00954">
    <property type="entry name" value="RelA_SpoT"/>
    <property type="match status" value="1"/>
</dbReference>
<dbReference type="InterPro" id="IPR012676">
    <property type="entry name" value="TGS-like"/>
</dbReference>
<dbReference type="STRING" id="1798002.A2478_05405"/>
<gene>
    <name evidence="3" type="ORF">A2478_05405</name>
</gene>
<dbReference type="SUPFAM" id="SSF81271">
    <property type="entry name" value="TGS-like"/>
    <property type="match status" value="1"/>
</dbReference>
<dbReference type="SUPFAM" id="SSF81301">
    <property type="entry name" value="Nucleotidyltransferase"/>
    <property type="match status" value="1"/>
</dbReference>
<dbReference type="Pfam" id="PF04607">
    <property type="entry name" value="RelA_SpoT"/>
    <property type="match status" value="1"/>
</dbReference>
<dbReference type="InterPro" id="IPR043519">
    <property type="entry name" value="NT_sf"/>
</dbReference>
<evidence type="ECO:0000313" key="4">
    <source>
        <dbReference type="Proteomes" id="UP000179001"/>
    </source>
</evidence>
<proteinExistence type="inferred from homology"/>
<dbReference type="GO" id="GO:0005886">
    <property type="term" value="C:plasma membrane"/>
    <property type="evidence" value="ECO:0007669"/>
    <property type="project" value="TreeGrafter"/>
</dbReference>
<dbReference type="Gene3D" id="3.10.20.30">
    <property type="match status" value="1"/>
</dbReference>
<dbReference type="EMBL" id="MFGJ01000007">
    <property type="protein sequence ID" value="OGF31889.1"/>
    <property type="molecule type" value="Genomic_DNA"/>
</dbReference>
<name>A0A1F5SYZ8_9BACT</name>
<sequence length="547" mass="63976">MQTRFEKILQNLEKNSIKSTPEILQRAFNFLQSQEPTMSEQEKQELILKPLDVAHNYSLQAITPELVAVFMLAPISRKNQQIEQEINKLFDKKFTQILKAYNLAETNLKTKIDDRCSFAHTLNTTLQIDPLNLGYEVICASLLKHVPEFSNITIDEIKNEFGDDIAEIIINVNKLKSLRSLPHKANTIDLQQMFLSLSKDIRVILIKMCSLIDMLINLHEIKESHRTRIATEAMHIYAPIADILGIWRIKWQLEDYSFKHLNPTEYDKISQRFNVDEKKNREKYIEKTKQVIFKKAQEQGIECQLDGRFKHFYSIYKKMNNYQKDFNEVYDVFALRVIVNNIEDCYRMLGLIHQTWKPKSERIKDYIAAPKKNSYQSLHTTVYGINGRMTEFQIRTKEMDDSAKFGVASHWLYKHNNPKLPKWVNHFLSYASQNPLEQINSEFLFDQIFVYTPKRDIISLPKGSNAIDFAYHIHTDLGHKFNGVKINGQLANEWQKLKNEDVVEIITNPKQSLPKAEWLKMVKSPLAIKVIKTALNQDDEPKRPALM</sequence>
<evidence type="ECO:0000259" key="2">
    <source>
        <dbReference type="PROSITE" id="PS51880"/>
    </source>
</evidence>
<dbReference type="PANTHER" id="PTHR21262">
    <property type="entry name" value="GUANOSINE-3',5'-BIS DIPHOSPHATE 3'-PYROPHOSPHOHYDROLASE"/>
    <property type="match status" value="1"/>
</dbReference>
<evidence type="ECO:0000313" key="3">
    <source>
        <dbReference type="EMBL" id="OGF31889.1"/>
    </source>
</evidence>
<evidence type="ECO:0000256" key="1">
    <source>
        <dbReference type="ARBA" id="ARBA00007476"/>
    </source>
</evidence>
<dbReference type="SUPFAM" id="SSF109604">
    <property type="entry name" value="HD-domain/PDEase-like"/>
    <property type="match status" value="1"/>
</dbReference>
<accession>A0A1F5SYZ8</accession>
<dbReference type="Gene3D" id="1.10.3210.10">
    <property type="entry name" value="Hypothetical protein af1432"/>
    <property type="match status" value="1"/>
</dbReference>
<dbReference type="InterPro" id="IPR012675">
    <property type="entry name" value="Beta-grasp_dom_sf"/>
</dbReference>
<organism evidence="3 4">
    <name type="scientific">Candidatus Falkowbacteria bacterium RIFOXYC2_FULL_36_12</name>
    <dbReference type="NCBI Taxonomy" id="1798002"/>
    <lineage>
        <taxon>Bacteria</taxon>
        <taxon>Candidatus Falkowiibacteriota</taxon>
    </lineage>
</organism>
<dbReference type="PANTHER" id="PTHR21262:SF31">
    <property type="entry name" value="GTP PYROPHOSPHOKINASE"/>
    <property type="match status" value="1"/>
</dbReference>
<dbReference type="FunFam" id="3.30.460.10:FF:000001">
    <property type="entry name" value="GTP pyrophosphokinase RelA"/>
    <property type="match status" value="1"/>
</dbReference>